<dbReference type="PROSITE" id="PS51729">
    <property type="entry name" value="GNAT_YJDJ"/>
    <property type="match status" value="1"/>
</dbReference>
<dbReference type="EMBL" id="JBHRST010000002">
    <property type="protein sequence ID" value="MFC3096655.1"/>
    <property type="molecule type" value="Genomic_DNA"/>
</dbReference>
<protein>
    <submittedName>
        <fullName evidence="2">GNAT family N-acetyltransferase</fullName>
        <ecNumber evidence="2">2.3.1.-</ecNumber>
    </submittedName>
</protein>
<organism evidence="2 3">
    <name type="scientific">Alteraurantiacibacter palmitatis</name>
    <dbReference type="NCBI Taxonomy" id="2054628"/>
    <lineage>
        <taxon>Bacteria</taxon>
        <taxon>Pseudomonadati</taxon>
        <taxon>Pseudomonadota</taxon>
        <taxon>Alphaproteobacteria</taxon>
        <taxon>Sphingomonadales</taxon>
        <taxon>Erythrobacteraceae</taxon>
        <taxon>Alteraurantiacibacter</taxon>
    </lineage>
</organism>
<keyword evidence="2" id="KW-0012">Acyltransferase</keyword>
<dbReference type="EC" id="2.3.1.-" evidence="2"/>
<dbReference type="Pfam" id="PF14542">
    <property type="entry name" value="Acetyltransf_CG"/>
    <property type="match status" value="1"/>
</dbReference>
<dbReference type="PANTHER" id="PTHR31435:SF9">
    <property type="entry name" value="PROTEIN NATD1"/>
    <property type="match status" value="1"/>
</dbReference>
<dbReference type="Gene3D" id="3.40.630.30">
    <property type="match status" value="1"/>
</dbReference>
<dbReference type="RefSeq" id="WP_336925517.1">
    <property type="nucleotide sequence ID" value="NZ_JBANRO010000004.1"/>
</dbReference>
<evidence type="ECO:0000259" key="1">
    <source>
        <dbReference type="PROSITE" id="PS51729"/>
    </source>
</evidence>
<dbReference type="SUPFAM" id="SSF55729">
    <property type="entry name" value="Acyl-CoA N-acyltransferases (Nat)"/>
    <property type="match status" value="1"/>
</dbReference>
<keyword evidence="2" id="KW-0808">Transferase</keyword>
<dbReference type="CDD" id="cd04301">
    <property type="entry name" value="NAT_SF"/>
    <property type="match status" value="1"/>
</dbReference>
<comment type="caution">
    <text evidence="2">The sequence shown here is derived from an EMBL/GenBank/DDBJ whole genome shotgun (WGS) entry which is preliminary data.</text>
</comment>
<keyword evidence="3" id="KW-1185">Reference proteome</keyword>
<dbReference type="InterPro" id="IPR045057">
    <property type="entry name" value="Gcn5-rel_NAT"/>
</dbReference>
<sequence>MSDERTFDPTLIQREEEDGVGAYYYPVEGAVRPAVLTWRSGGGRTGADDVRVVDHTFTPPEARGRGIAAGLVDAIVADARAEGFRIAPLCPYVVRAFGKNPDWADIRADLPR</sequence>
<gene>
    <name evidence="2" type="ORF">ACFODU_02415</name>
</gene>
<proteinExistence type="predicted"/>
<evidence type="ECO:0000313" key="2">
    <source>
        <dbReference type="EMBL" id="MFC3096655.1"/>
    </source>
</evidence>
<dbReference type="InterPro" id="IPR016181">
    <property type="entry name" value="Acyl_CoA_acyltransferase"/>
</dbReference>
<dbReference type="Proteomes" id="UP001595456">
    <property type="component" value="Unassembled WGS sequence"/>
</dbReference>
<name>A0ABV7E3T1_9SPHN</name>
<dbReference type="GO" id="GO:0016746">
    <property type="term" value="F:acyltransferase activity"/>
    <property type="evidence" value="ECO:0007669"/>
    <property type="project" value="UniProtKB-KW"/>
</dbReference>
<reference evidence="3" key="1">
    <citation type="journal article" date="2019" name="Int. J. Syst. Evol. Microbiol.">
        <title>The Global Catalogue of Microorganisms (GCM) 10K type strain sequencing project: providing services to taxonomists for standard genome sequencing and annotation.</title>
        <authorList>
            <consortium name="The Broad Institute Genomics Platform"/>
            <consortium name="The Broad Institute Genome Sequencing Center for Infectious Disease"/>
            <person name="Wu L."/>
            <person name="Ma J."/>
        </authorList>
    </citation>
    <scope>NUCLEOTIDE SEQUENCE [LARGE SCALE GENOMIC DNA]</scope>
    <source>
        <strain evidence="3">KCTC 52607</strain>
    </source>
</reference>
<dbReference type="PANTHER" id="PTHR31435">
    <property type="entry name" value="PROTEIN NATD1"/>
    <property type="match status" value="1"/>
</dbReference>
<feature type="domain" description="N-acetyltransferase" evidence="1">
    <location>
        <begin position="15"/>
        <end position="108"/>
    </location>
</feature>
<evidence type="ECO:0000313" key="3">
    <source>
        <dbReference type="Proteomes" id="UP001595456"/>
    </source>
</evidence>
<accession>A0ABV7E3T1</accession>
<dbReference type="InterPro" id="IPR031165">
    <property type="entry name" value="GNAT_YJDJ"/>
</dbReference>